<dbReference type="InterPro" id="IPR036291">
    <property type="entry name" value="NAD(P)-bd_dom_sf"/>
</dbReference>
<dbReference type="RefSeq" id="WP_205459179.1">
    <property type="nucleotide sequence ID" value="NZ_JAFHKK010000014.1"/>
</dbReference>
<reference evidence="2 3" key="2">
    <citation type="submission" date="2021-02" db="EMBL/GenBank/DDBJ databases">
        <title>Sulfurospirillum tamanensis sp. nov.</title>
        <authorList>
            <person name="Frolova A."/>
            <person name="Merkel A."/>
            <person name="Slobodkin A."/>
        </authorList>
    </citation>
    <scope>NUCLEOTIDE SEQUENCE [LARGE SCALE GENOMIC DNA]</scope>
    <source>
        <strain evidence="2 3">T05b</strain>
    </source>
</reference>
<protein>
    <submittedName>
        <fullName evidence="2">CoA-binding protein</fullName>
    </submittedName>
</protein>
<keyword evidence="3" id="KW-1185">Reference proteome</keyword>
<feature type="domain" description="CoA-binding" evidence="1">
    <location>
        <begin position="15"/>
        <end position="109"/>
    </location>
</feature>
<dbReference type="InterPro" id="IPR003781">
    <property type="entry name" value="CoA-bd"/>
</dbReference>
<evidence type="ECO:0000259" key="1">
    <source>
        <dbReference type="SMART" id="SM00881"/>
    </source>
</evidence>
<organism evidence="2 3">
    <name type="scientific">Sulfurospirillum tamanense</name>
    <dbReference type="NCBI Taxonomy" id="2813362"/>
    <lineage>
        <taxon>Bacteria</taxon>
        <taxon>Pseudomonadati</taxon>
        <taxon>Campylobacterota</taxon>
        <taxon>Epsilonproteobacteria</taxon>
        <taxon>Campylobacterales</taxon>
        <taxon>Sulfurospirillaceae</taxon>
        <taxon>Sulfurospirillum</taxon>
    </lineage>
</organism>
<proteinExistence type="predicted"/>
<dbReference type="Gene3D" id="3.40.50.720">
    <property type="entry name" value="NAD(P)-binding Rossmann-like Domain"/>
    <property type="match status" value="1"/>
</dbReference>
<gene>
    <name evidence="2" type="ORF">JWV37_07555</name>
</gene>
<dbReference type="SUPFAM" id="SSF51735">
    <property type="entry name" value="NAD(P)-binding Rossmann-fold domains"/>
    <property type="match status" value="1"/>
</dbReference>
<sequence>MPILHEPTTQTLRELFASIQTIAIVGLSPDTSKPSHRVAAYLQKEGFRIIPIYPKEEVILGEKVYRSLTEVDIPIDMVDMFRKPEVADALVEQIKDRKEVKCLWLQLGISNDSAAQKASQMGLTVVQDRCTKIEHQRIFHP</sequence>
<accession>A0ABS2WSI6</accession>
<dbReference type="EMBL" id="JAFHKK010000014">
    <property type="protein sequence ID" value="MBN2964631.1"/>
    <property type="molecule type" value="Genomic_DNA"/>
</dbReference>
<comment type="caution">
    <text evidence="2">The sequence shown here is derived from an EMBL/GenBank/DDBJ whole genome shotgun (WGS) entry which is preliminary data.</text>
</comment>
<dbReference type="Pfam" id="PF13380">
    <property type="entry name" value="CoA_binding_2"/>
    <property type="match status" value="1"/>
</dbReference>
<dbReference type="PANTHER" id="PTHR33303:SF2">
    <property type="entry name" value="COA-BINDING DOMAIN-CONTAINING PROTEIN"/>
    <property type="match status" value="1"/>
</dbReference>
<dbReference type="PANTHER" id="PTHR33303">
    <property type="entry name" value="CYTOPLASMIC PROTEIN-RELATED"/>
    <property type="match status" value="1"/>
</dbReference>
<name>A0ABS2WSI6_9BACT</name>
<reference evidence="3" key="1">
    <citation type="submission" date="2021-02" db="EMBL/GenBank/DDBJ databases">
        <title>Sulfurospirillum tamanensis sp. nov.</title>
        <authorList>
            <person name="Merkel A.Y."/>
        </authorList>
    </citation>
    <scope>NUCLEOTIDE SEQUENCE [LARGE SCALE GENOMIC DNA]</scope>
    <source>
        <strain evidence="3">T05b</strain>
    </source>
</reference>
<dbReference type="SMART" id="SM00881">
    <property type="entry name" value="CoA_binding"/>
    <property type="match status" value="1"/>
</dbReference>
<evidence type="ECO:0000313" key="3">
    <source>
        <dbReference type="Proteomes" id="UP000703590"/>
    </source>
</evidence>
<dbReference type="Proteomes" id="UP000703590">
    <property type="component" value="Unassembled WGS sequence"/>
</dbReference>
<evidence type="ECO:0000313" key="2">
    <source>
        <dbReference type="EMBL" id="MBN2964631.1"/>
    </source>
</evidence>